<dbReference type="SMART" id="SM00343">
    <property type="entry name" value="ZnF_C2HC"/>
    <property type="match status" value="2"/>
</dbReference>
<comment type="caution">
    <text evidence="4">The sequence shown here is derived from an EMBL/GenBank/DDBJ whole genome shotgun (WGS) entry which is preliminary data.</text>
</comment>
<keyword evidence="1" id="KW-0862">Zinc</keyword>
<dbReference type="InterPro" id="IPR036875">
    <property type="entry name" value="Znf_CCHC_sf"/>
</dbReference>
<dbReference type="SUPFAM" id="SSF57756">
    <property type="entry name" value="Retrovirus zinc finger-like domains"/>
    <property type="match status" value="1"/>
</dbReference>
<evidence type="ECO:0000313" key="4">
    <source>
        <dbReference type="EMBL" id="KAE9528680.1"/>
    </source>
</evidence>
<evidence type="ECO:0000256" key="1">
    <source>
        <dbReference type="PROSITE-ProRule" id="PRU00047"/>
    </source>
</evidence>
<evidence type="ECO:0000313" key="5">
    <source>
        <dbReference type="Proteomes" id="UP000475862"/>
    </source>
</evidence>
<dbReference type="AlphaFoldDB" id="A0A6G0T9K3"/>
<dbReference type="InterPro" id="IPR001878">
    <property type="entry name" value="Znf_CCHC"/>
</dbReference>
<sequence length="214" mass="23038">MRKVKVNVQINDLDLKPEARVTKSGGILLKVKDDQEADRLMVALNSAIGQMASVSKPSRTTPILILDLAEWHNSQDVEEAVAAVVPDLAGMKVAIRVNPGGGRVGRLDAPLPAAVRLAEMGKLHVGWSRCRVKLLEAKEPTCYRCQKRGHFAANCSAEEARKRCFRCNSVDHLASACTVTTRRPNKSPEREAKGPGKPEGEGSTLPAGGPQSNA</sequence>
<dbReference type="GO" id="GO:0008270">
    <property type="term" value="F:zinc ion binding"/>
    <property type="evidence" value="ECO:0007669"/>
    <property type="project" value="UniProtKB-KW"/>
</dbReference>
<dbReference type="Proteomes" id="UP000475862">
    <property type="component" value="Unassembled WGS sequence"/>
</dbReference>
<keyword evidence="1" id="KW-0863">Zinc-finger</keyword>
<reference evidence="4 5" key="1">
    <citation type="submission" date="2019-08" db="EMBL/GenBank/DDBJ databases">
        <title>The genome of the soybean aphid Biotype 1, its phylome, world population structure and adaptation to the North American continent.</title>
        <authorList>
            <person name="Giordano R."/>
            <person name="Donthu R.K."/>
            <person name="Hernandez A.G."/>
            <person name="Wright C.L."/>
            <person name="Zimin A.V."/>
        </authorList>
    </citation>
    <scope>NUCLEOTIDE SEQUENCE [LARGE SCALE GENOMIC DNA]</scope>
    <source>
        <tissue evidence="4">Whole aphids</tissue>
    </source>
</reference>
<keyword evidence="5" id="KW-1185">Reference proteome</keyword>
<evidence type="ECO:0000259" key="3">
    <source>
        <dbReference type="PROSITE" id="PS50158"/>
    </source>
</evidence>
<dbReference type="Pfam" id="PF00098">
    <property type="entry name" value="zf-CCHC"/>
    <property type="match status" value="1"/>
</dbReference>
<accession>A0A6G0T9K3</accession>
<organism evidence="4 5">
    <name type="scientific">Aphis glycines</name>
    <name type="common">Soybean aphid</name>
    <dbReference type="NCBI Taxonomy" id="307491"/>
    <lineage>
        <taxon>Eukaryota</taxon>
        <taxon>Metazoa</taxon>
        <taxon>Ecdysozoa</taxon>
        <taxon>Arthropoda</taxon>
        <taxon>Hexapoda</taxon>
        <taxon>Insecta</taxon>
        <taxon>Pterygota</taxon>
        <taxon>Neoptera</taxon>
        <taxon>Paraneoptera</taxon>
        <taxon>Hemiptera</taxon>
        <taxon>Sternorrhyncha</taxon>
        <taxon>Aphidomorpha</taxon>
        <taxon>Aphidoidea</taxon>
        <taxon>Aphididae</taxon>
        <taxon>Aphidini</taxon>
        <taxon>Aphis</taxon>
        <taxon>Aphis</taxon>
    </lineage>
</organism>
<dbReference type="PROSITE" id="PS50158">
    <property type="entry name" value="ZF_CCHC"/>
    <property type="match status" value="1"/>
</dbReference>
<feature type="region of interest" description="Disordered" evidence="2">
    <location>
        <begin position="178"/>
        <end position="214"/>
    </location>
</feature>
<feature type="compositionally biased region" description="Basic and acidic residues" evidence="2">
    <location>
        <begin position="186"/>
        <end position="200"/>
    </location>
</feature>
<dbReference type="OrthoDB" id="6629405at2759"/>
<keyword evidence="1" id="KW-0479">Metal-binding</keyword>
<dbReference type="EMBL" id="VYZN01000048">
    <property type="protein sequence ID" value="KAE9528680.1"/>
    <property type="molecule type" value="Genomic_DNA"/>
</dbReference>
<name>A0A6G0T9K3_APHGL</name>
<gene>
    <name evidence="4" type="ORF">AGLY_012255</name>
</gene>
<evidence type="ECO:0000256" key="2">
    <source>
        <dbReference type="SAM" id="MobiDB-lite"/>
    </source>
</evidence>
<protein>
    <recommendedName>
        <fullName evidence="3">CCHC-type domain-containing protein</fullName>
    </recommendedName>
</protein>
<dbReference type="Gene3D" id="4.10.60.10">
    <property type="entry name" value="Zinc finger, CCHC-type"/>
    <property type="match status" value="1"/>
</dbReference>
<feature type="domain" description="CCHC-type" evidence="3">
    <location>
        <begin position="142"/>
        <end position="155"/>
    </location>
</feature>
<proteinExistence type="predicted"/>
<dbReference type="GO" id="GO:0003676">
    <property type="term" value="F:nucleic acid binding"/>
    <property type="evidence" value="ECO:0007669"/>
    <property type="project" value="InterPro"/>
</dbReference>